<proteinExistence type="predicted"/>
<feature type="compositionally biased region" description="Polar residues" evidence="1">
    <location>
        <begin position="149"/>
        <end position="158"/>
    </location>
</feature>
<feature type="region of interest" description="Disordered" evidence="1">
    <location>
        <begin position="143"/>
        <end position="186"/>
    </location>
</feature>
<gene>
    <name evidence="2" type="ORF">P7H00_11105</name>
</gene>
<dbReference type="InterPro" id="IPR009636">
    <property type="entry name" value="SCAF"/>
</dbReference>
<evidence type="ECO:0000313" key="2">
    <source>
        <dbReference type="EMBL" id="MDT2737658.1"/>
    </source>
</evidence>
<sequence length="186" mass="20788">MEWIKAIFAKHTKEDGTVDIEAANKEIDQEFPKNAVPKDQYNNTASQLSEANKTLKTLEEKTKDNPDVQKELSDLKEKAESLEKENTDLKINGQVSAALQAVGAKDVEYATFKLGTLEIDKDGNVKDLDSKIKDLQTSLPDYFAKADETNQQSQQQTGGYKPVDNKLPEGQQTETDPFAEIMAKYD</sequence>
<dbReference type="Pfam" id="PF06810">
    <property type="entry name" value="Phage_scaffold"/>
    <property type="match status" value="1"/>
</dbReference>
<evidence type="ECO:0000256" key="1">
    <source>
        <dbReference type="SAM" id="MobiDB-lite"/>
    </source>
</evidence>
<protein>
    <submittedName>
        <fullName evidence="2">Phage scaffolding protein</fullName>
    </submittedName>
</protein>
<feature type="region of interest" description="Disordered" evidence="1">
    <location>
        <begin position="29"/>
        <end position="83"/>
    </location>
</feature>
<dbReference type="RefSeq" id="WP_311797286.1">
    <property type="nucleotide sequence ID" value="NZ_JARQAI010000018.1"/>
</dbReference>
<dbReference type="Proteomes" id="UP001180842">
    <property type="component" value="Unassembled WGS sequence"/>
</dbReference>
<reference evidence="2" key="1">
    <citation type="submission" date="2023-03" db="EMBL/GenBank/DDBJ databases">
        <authorList>
            <person name="Shen W."/>
            <person name="Cai J."/>
        </authorList>
    </citation>
    <scope>NUCLEOTIDE SEQUENCE</scope>
    <source>
        <strain evidence="2">P69-2</strain>
    </source>
</reference>
<dbReference type="AlphaFoldDB" id="A0AAE4L398"/>
<name>A0AAE4L398_9ENTE</name>
<feature type="compositionally biased region" description="Basic and acidic residues" evidence="1">
    <location>
        <begin position="56"/>
        <end position="83"/>
    </location>
</feature>
<feature type="compositionally biased region" description="Polar residues" evidence="1">
    <location>
        <begin position="40"/>
        <end position="52"/>
    </location>
</feature>
<comment type="caution">
    <text evidence="2">The sequence shown here is derived from an EMBL/GenBank/DDBJ whole genome shotgun (WGS) entry which is preliminary data.</text>
</comment>
<dbReference type="EMBL" id="JARQAI010000018">
    <property type="protein sequence ID" value="MDT2737658.1"/>
    <property type="molecule type" value="Genomic_DNA"/>
</dbReference>
<accession>A0AAE4L398</accession>
<organism evidence="2 3">
    <name type="scientific">Enterococcus pseudoavium</name>
    <dbReference type="NCBI Taxonomy" id="44007"/>
    <lineage>
        <taxon>Bacteria</taxon>
        <taxon>Bacillati</taxon>
        <taxon>Bacillota</taxon>
        <taxon>Bacilli</taxon>
        <taxon>Lactobacillales</taxon>
        <taxon>Enterococcaceae</taxon>
        <taxon>Enterococcus</taxon>
    </lineage>
</organism>
<evidence type="ECO:0000313" key="3">
    <source>
        <dbReference type="Proteomes" id="UP001180842"/>
    </source>
</evidence>